<dbReference type="CDD" id="cd24013">
    <property type="entry name" value="ASKHA_ATPase_BT3980-like"/>
    <property type="match status" value="1"/>
</dbReference>
<dbReference type="Proteomes" id="UP001165460">
    <property type="component" value="Unassembled WGS sequence"/>
</dbReference>
<dbReference type="RefSeq" id="WP_243361768.1">
    <property type="nucleotide sequence ID" value="NZ_JALGBH010000002.1"/>
</dbReference>
<dbReference type="InterPro" id="IPR024213">
    <property type="entry name" value="DUF3822"/>
</dbReference>
<keyword evidence="2" id="KW-1185">Reference proteome</keyword>
<dbReference type="EMBL" id="JALGBH010000002">
    <property type="protein sequence ID" value="MCJ0742896.1"/>
    <property type="molecule type" value="Genomic_DNA"/>
</dbReference>
<organism evidence="1 2">
    <name type="scientific">Pedobacter montanisoli</name>
    <dbReference type="NCBI Taxonomy" id="2923277"/>
    <lineage>
        <taxon>Bacteria</taxon>
        <taxon>Pseudomonadati</taxon>
        <taxon>Bacteroidota</taxon>
        <taxon>Sphingobacteriia</taxon>
        <taxon>Sphingobacteriales</taxon>
        <taxon>Sphingobacteriaceae</taxon>
        <taxon>Pedobacter</taxon>
    </lineage>
</organism>
<name>A0ABS9ZX46_9SPHI</name>
<sequence length="275" mass="31345">MNENNSILLIDPNFHPETAASCSLIVKIGSGNLSYAIINNDEARVIALYDEPECTNSIQKFNQLLKTDTYLTLPYAKINVAVNTGNIAFIPNELFDEDEVNTYTQYFSEDSAKQVFLQPDHAAGFTTVFSLPLLTEKSISGVWSHYKVYQQNQGLIALAKNFEKQNLLLDFSANTFEALVFNDGILQFQQHYEFDNNEEFVYYLLLITQQLNLDFNQTSVSVSGIIHLNDEKWSSIKKYFTNLNFLNIDIPLNSYVIEDMPKHYYAGLLSIYTCG</sequence>
<evidence type="ECO:0000313" key="2">
    <source>
        <dbReference type="Proteomes" id="UP001165460"/>
    </source>
</evidence>
<gene>
    <name evidence="1" type="ORF">MMF97_09255</name>
</gene>
<accession>A0ABS9ZX46</accession>
<dbReference type="Gene3D" id="3.30.420.250">
    <property type="match status" value="1"/>
</dbReference>
<protein>
    <submittedName>
        <fullName evidence="1">DUF3822 family protein</fullName>
    </submittedName>
</protein>
<evidence type="ECO:0000313" key="1">
    <source>
        <dbReference type="EMBL" id="MCJ0742896.1"/>
    </source>
</evidence>
<dbReference type="Pfam" id="PF12864">
    <property type="entry name" value="DUF3822"/>
    <property type="match status" value="1"/>
</dbReference>
<proteinExistence type="predicted"/>
<dbReference type="Gene3D" id="3.30.420.260">
    <property type="match status" value="1"/>
</dbReference>
<comment type="caution">
    <text evidence="1">The sequence shown here is derived from an EMBL/GenBank/DDBJ whole genome shotgun (WGS) entry which is preliminary data.</text>
</comment>
<reference evidence="1" key="1">
    <citation type="submission" date="2022-03" db="EMBL/GenBank/DDBJ databases">
        <authorList>
            <person name="Woo C.Y."/>
        </authorList>
    </citation>
    <scope>NUCLEOTIDE SEQUENCE</scope>
    <source>
        <strain evidence="1">CYS-01</strain>
    </source>
</reference>